<keyword evidence="4" id="KW-0539">Nucleus</keyword>
<evidence type="ECO:0000313" key="6">
    <source>
        <dbReference type="EMBL" id="CAL1695249.1"/>
    </source>
</evidence>
<dbReference type="PANTHER" id="PTHR31250:SF27">
    <property type="entry name" value="IQ DOMAIN-CONTAINING PROTEIN IQM5"/>
    <property type="match status" value="1"/>
</dbReference>
<organism evidence="6 7">
    <name type="scientific">Somion occarium</name>
    <dbReference type="NCBI Taxonomy" id="3059160"/>
    <lineage>
        <taxon>Eukaryota</taxon>
        <taxon>Fungi</taxon>
        <taxon>Dikarya</taxon>
        <taxon>Basidiomycota</taxon>
        <taxon>Agaricomycotina</taxon>
        <taxon>Agaricomycetes</taxon>
        <taxon>Polyporales</taxon>
        <taxon>Cerrenaceae</taxon>
        <taxon>Somion</taxon>
    </lineage>
</organism>
<keyword evidence="3" id="KW-0963">Cytoplasm</keyword>
<dbReference type="InterPro" id="IPR044159">
    <property type="entry name" value="IQM"/>
</dbReference>
<reference evidence="7" key="1">
    <citation type="submission" date="2024-04" db="EMBL/GenBank/DDBJ databases">
        <authorList>
            <person name="Shaw F."/>
            <person name="Minotto A."/>
        </authorList>
    </citation>
    <scope>NUCLEOTIDE SEQUENCE [LARGE SCALE GENOMIC DNA]</scope>
</reference>
<evidence type="ECO:0000256" key="3">
    <source>
        <dbReference type="ARBA" id="ARBA00022490"/>
    </source>
</evidence>
<evidence type="ECO:0008006" key="8">
    <source>
        <dbReference type="Google" id="ProtNLM"/>
    </source>
</evidence>
<feature type="compositionally biased region" description="Polar residues" evidence="5">
    <location>
        <begin position="228"/>
        <end position="249"/>
    </location>
</feature>
<feature type="region of interest" description="Disordered" evidence="5">
    <location>
        <begin position="417"/>
        <end position="456"/>
    </location>
</feature>
<name>A0ABP1CKS6_9APHY</name>
<evidence type="ECO:0000313" key="7">
    <source>
        <dbReference type="Proteomes" id="UP001497453"/>
    </source>
</evidence>
<accession>A0ABP1CKS6</accession>
<evidence type="ECO:0000256" key="4">
    <source>
        <dbReference type="ARBA" id="ARBA00023242"/>
    </source>
</evidence>
<comment type="subcellular location">
    <subcellularLocation>
        <location evidence="2">Cytoplasm</location>
    </subcellularLocation>
    <subcellularLocation>
        <location evidence="1">Nucleus</location>
    </subcellularLocation>
</comment>
<feature type="compositionally biased region" description="Basic and acidic residues" evidence="5">
    <location>
        <begin position="429"/>
        <end position="442"/>
    </location>
</feature>
<dbReference type="EMBL" id="OZ037944">
    <property type="protein sequence ID" value="CAL1695249.1"/>
    <property type="molecule type" value="Genomic_DNA"/>
</dbReference>
<gene>
    <name evidence="6" type="ORF">GFSPODELE1_LOCUS661</name>
</gene>
<dbReference type="Proteomes" id="UP001497453">
    <property type="component" value="Chromosome 1"/>
</dbReference>
<dbReference type="PANTHER" id="PTHR31250">
    <property type="entry name" value="IQ DOMAIN-CONTAINING PROTEIN IQM3"/>
    <property type="match status" value="1"/>
</dbReference>
<protein>
    <recommendedName>
        <fullName evidence="8">IQ calmodulin-binding motif protein</fullName>
    </recommendedName>
</protein>
<evidence type="ECO:0000256" key="2">
    <source>
        <dbReference type="ARBA" id="ARBA00004496"/>
    </source>
</evidence>
<keyword evidence="7" id="KW-1185">Reference proteome</keyword>
<evidence type="ECO:0000256" key="5">
    <source>
        <dbReference type="SAM" id="MobiDB-lite"/>
    </source>
</evidence>
<proteinExistence type="predicted"/>
<feature type="region of interest" description="Disordered" evidence="5">
    <location>
        <begin position="215"/>
        <end position="256"/>
    </location>
</feature>
<evidence type="ECO:0000256" key="1">
    <source>
        <dbReference type="ARBA" id="ARBA00004123"/>
    </source>
</evidence>
<sequence length="456" mass="52009">MGPSHHLHLVQEALHKPTQDEQLDLLTRENAAIKIQRAWRAKKHAGYLHPDFLWSDLTTHARLQIDRQGAEGEKNRPRDRWRRAVFLLGRMEDGNQMLAKTGVENADAVRKHLETQHWLELIDGKHRYGSNLKYYHRKWQESDTTENFFNWLDKGGGKDLSLPECSREQLEKERISYLSPEQRLNYLVQIDSDGRLRWARSGELVDTTAGRWKDAGGGNGIVPLTHPEPTNAQQRTSFAGPSSSRSTPGSDPGFGDEVDTAMHYYANEKLPQNRFKRILWRNFTLRGLLDRLLRKTLKRNTWIYVSDKNFNIFIGIKEPGTFQHSSFLGGGLVTSAGLISVKNGLVHTLSPLSGHYRTSIQHFRQFIRVLDERGVDMSKVKVSKAEAALWGMEHIAKFKKKKAAVMKEGKEGIADAAHGAKQRIVAPNEKIRDRTELREGRQKNTHPVNAEQGPSQ</sequence>